<protein>
    <submittedName>
        <fullName evidence="1">Uncharacterized protein</fullName>
    </submittedName>
</protein>
<evidence type="ECO:0000313" key="1">
    <source>
        <dbReference type="EMBL" id="CEG44326.1"/>
    </source>
</evidence>
<reference evidence="2" key="1">
    <citation type="submission" date="2014-09" db="EMBL/GenBank/DDBJ databases">
        <authorList>
            <person name="Sharma Rahul"/>
            <person name="Thines Marco"/>
        </authorList>
    </citation>
    <scope>NUCLEOTIDE SEQUENCE [LARGE SCALE GENOMIC DNA]</scope>
</reference>
<dbReference type="GeneID" id="36395750"/>
<organism evidence="1 2">
    <name type="scientific">Plasmopara halstedii</name>
    <name type="common">Downy mildew of sunflower</name>
    <dbReference type="NCBI Taxonomy" id="4781"/>
    <lineage>
        <taxon>Eukaryota</taxon>
        <taxon>Sar</taxon>
        <taxon>Stramenopiles</taxon>
        <taxon>Oomycota</taxon>
        <taxon>Peronosporomycetes</taxon>
        <taxon>Peronosporales</taxon>
        <taxon>Peronosporaceae</taxon>
        <taxon>Plasmopara</taxon>
    </lineage>
</organism>
<evidence type="ECO:0000313" key="2">
    <source>
        <dbReference type="Proteomes" id="UP000054928"/>
    </source>
</evidence>
<sequence>MRVFSMVHPACRMRSNDCLSVKKKRFHRSRLKGLLYRESLLNNEMWALIQRPGMRSFSHSQEKGKDNLDAKQFCNIHEFYICGGSQRYTLRATLFFSRDLTCRDPAKG</sequence>
<accession>A0A0P1AT36</accession>
<name>A0A0P1AT36_PLAHL</name>
<dbReference type="Proteomes" id="UP000054928">
    <property type="component" value="Unassembled WGS sequence"/>
</dbReference>
<keyword evidence="2" id="KW-1185">Reference proteome</keyword>
<dbReference type="AlphaFoldDB" id="A0A0P1AT36"/>
<dbReference type="RefSeq" id="XP_024580695.1">
    <property type="nucleotide sequence ID" value="XM_024730416.1"/>
</dbReference>
<dbReference type="EMBL" id="CCYD01001204">
    <property type="protein sequence ID" value="CEG44326.1"/>
    <property type="molecule type" value="Genomic_DNA"/>
</dbReference>
<proteinExistence type="predicted"/>